<evidence type="ECO:0000256" key="1">
    <source>
        <dbReference type="ARBA" id="ARBA00004752"/>
    </source>
</evidence>
<evidence type="ECO:0000256" key="4">
    <source>
        <dbReference type="ARBA" id="ARBA00022960"/>
    </source>
</evidence>
<keyword evidence="3" id="KW-0808">Transferase</keyword>
<dbReference type="EMBL" id="MASI01000018">
    <property type="protein sequence ID" value="ODA65899.1"/>
    <property type="molecule type" value="Genomic_DNA"/>
</dbReference>
<dbReference type="Pfam" id="PF03734">
    <property type="entry name" value="YkuD"/>
    <property type="match status" value="1"/>
</dbReference>
<sequence>MRYSSSWQVPNFVRVGAVACSLALSLGLGGCSQFLPDYLKPLSPQASNVLFHKDMSWDSPILIRIFKSESEMEIWKQKDDGRYYLFKAYPICRFSGKLGPKQREGDRQAPEGFYTVAEKQMNPWSRNHLAFNIGYPNTFDRAHGRTGSLIMVHGGCSSIGCYAMTDEAVQDIYTLSRDAFEGGQEAFQIQAYPFRMTDENMEKHRKDKWFDFWANLKEGYDYFETTHLEPKVDVCGKRYLINAEFVAEDAEVDPRKDCPAYRKLPVVPHAQTLQVAAPKGPPPRPLGEAFGLAFGEKEPTYHMFSLGPAVTREN</sequence>
<dbReference type="AlphaFoldDB" id="A0A1E2RV20"/>
<dbReference type="InterPro" id="IPR005490">
    <property type="entry name" value="LD_TPept_cat_dom"/>
</dbReference>
<dbReference type="UniPathway" id="UPA00219"/>
<dbReference type="SUPFAM" id="SSF141523">
    <property type="entry name" value="L,D-transpeptidase catalytic domain-like"/>
    <property type="match status" value="1"/>
</dbReference>
<keyword evidence="5 7" id="KW-0573">Peptidoglycan synthesis</keyword>
<dbReference type="PROSITE" id="PS52029">
    <property type="entry name" value="LD_TPASE"/>
    <property type="match status" value="1"/>
</dbReference>
<dbReference type="STRING" id="1177755.A7A08_03219"/>
<keyword evidence="4 7" id="KW-0133">Cell shape</keyword>
<feature type="domain" description="L,D-TPase catalytic" evidence="8">
    <location>
        <begin position="61"/>
        <end position="192"/>
    </location>
</feature>
<dbReference type="CDD" id="cd16913">
    <property type="entry name" value="YkuD_like"/>
    <property type="match status" value="1"/>
</dbReference>
<evidence type="ECO:0000256" key="6">
    <source>
        <dbReference type="ARBA" id="ARBA00023316"/>
    </source>
</evidence>
<dbReference type="OrthoDB" id="9809748at2"/>
<feature type="active site" description="Proton donor/acceptor" evidence="7">
    <location>
        <position position="153"/>
    </location>
</feature>
<evidence type="ECO:0000256" key="5">
    <source>
        <dbReference type="ARBA" id="ARBA00022984"/>
    </source>
</evidence>
<dbReference type="GO" id="GO:0004180">
    <property type="term" value="F:carboxypeptidase activity"/>
    <property type="evidence" value="ECO:0007669"/>
    <property type="project" value="UniProtKB-ARBA"/>
</dbReference>
<dbReference type="GO" id="GO:0071555">
    <property type="term" value="P:cell wall organization"/>
    <property type="evidence" value="ECO:0007669"/>
    <property type="project" value="UniProtKB-UniRule"/>
</dbReference>
<accession>A0A1E2RV20</accession>
<comment type="similarity">
    <text evidence="2">Belongs to the YkuD family.</text>
</comment>
<dbReference type="GO" id="GO:0016740">
    <property type="term" value="F:transferase activity"/>
    <property type="evidence" value="ECO:0007669"/>
    <property type="project" value="UniProtKB-KW"/>
</dbReference>
<dbReference type="PANTHER" id="PTHR36699:SF1">
    <property type="entry name" value="L,D-TRANSPEPTIDASE YAFK-RELATED"/>
    <property type="match status" value="1"/>
</dbReference>
<evidence type="ECO:0000256" key="2">
    <source>
        <dbReference type="ARBA" id="ARBA00005992"/>
    </source>
</evidence>
<comment type="pathway">
    <text evidence="1 7">Cell wall biogenesis; peptidoglycan biosynthesis.</text>
</comment>
<dbReference type="InterPro" id="IPR038063">
    <property type="entry name" value="Transpep_catalytic_dom"/>
</dbReference>
<dbReference type="PANTHER" id="PTHR36699">
    <property type="entry name" value="LD-TRANSPEPTIDASE"/>
    <property type="match status" value="1"/>
</dbReference>
<dbReference type="PATRIC" id="fig|1177755.3.peg.3245"/>
<comment type="caution">
    <text evidence="9">The sequence shown here is derived from an EMBL/GenBank/DDBJ whole genome shotgun (WGS) entry which is preliminary data.</text>
</comment>
<keyword evidence="10" id="KW-1185">Reference proteome</keyword>
<proteinExistence type="inferred from homology"/>
<dbReference type="RefSeq" id="WP_141694035.1">
    <property type="nucleotide sequence ID" value="NZ_MASI01000018.1"/>
</dbReference>
<dbReference type="GO" id="GO:0009252">
    <property type="term" value="P:peptidoglycan biosynthetic process"/>
    <property type="evidence" value="ECO:0007669"/>
    <property type="project" value="UniProtKB-UniPathway"/>
</dbReference>
<dbReference type="PROSITE" id="PS51257">
    <property type="entry name" value="PROKAR_LIPOPROTEIN"/>
    <property type="match status" value="1"/>
</dbReference>
<reference evidence="9 10" key="1">
    <citation type="submission" date="2016-07" db="EMBL/GenBank/DDBJ databases">
        <title>Draft genome sequence of Methyloligella halotolerans C2T (VKM B-2706T=CCUG 61687T=DSM 25045T), a halotolerant polyhydroxybutyrate accumulating methylotroph.</title>
        <authorList>
            <person name="Vasilenko O.V."/>
            <person name="Doronina N.V."/>
            <person name="Poroshina M.N."/>
            <person name="Tarlachkov S.V."/>
            <person name="Trotsenko Y.A."/>
        </authorList>
    </citation>
    <scope>NUCLEOTIDE SEQUENCE [LARGE SCALE GENOMIC DNA]</scope>
    <source>
        <strain evidence="9 10">VKM B-2706</strain>
    </source>
</reference>
<evidence type="ECO:0000313" key="9">
    <source>
        <dbReference type="EMBL" id="ODA65899.1"/>
    </source>
</evidence>
<dbReference type="GO" id="GO:0008360">
    <property type="term" value="P:regulation of cell shape"/>
    <property type="evidence" value="ECO:0007669"/>
    <property type="project" value="UniProtKB-UniRule"/>
</dbReference>
<evidence type="ECO:0000259" key="8">
    <source>
        <dbReference type="PROSITE" id="PS52029"/>
    </source>
</evidence>
<keyword evidence="6 7" id="KW-0961">Cell wall biogenesis/degradation</keyword>
<gene>
    <name evidence="9" type="ORF">A7A08_03219</name>
</gene>
<organism evidence="9 10">
    <name type="scientific">Methyloligella halotolerans</name>
    <dbReference type="NCBI Taxonomy" id="1177755"/>
    <lineage>
        <taxon>Bacteria</taxon>
        <taxon>Pseudomonadati</taxon>
        <taxon>Pseudomonadota</taxon>
        <taxon>Alphaproteobacteria</taxon>
        <taxon>Hyphomicrobiales</taxon>
        <taxon>Hyphomicrobiaceae</taxon>
        <taxon>Methyloligella</taxon>
    </lineage>
</organism>
<dbReference type="Proteomes" id="UP000095087">
    <property type="component" value="Unassembled WGS sequence"/>
</dbReference>
<evidence type="ECO:0000256" key="3">
    <source>
        <dbReference type="ARBA" id="ARBA00022679"/>
    </source>
</evidence>
<evidence type="ECO:0000256" key="7">
    <source>
        <dbReference type="PROSITE-ProRule" id="PRU01373"/>
    </source>
</evidence>
<feature type="active site" description="Nucleophile" evidence="7">
    <location>
        <position position="161"/>
    </location>
</feature>
<protein>
    <recommendedName>
        <fullName evidence="8">L,D-TPase catalytic domain-containing protein</fullName>
    </recommendedName>
</protein>
<name>A0A1E2RV20_9HYPH</name>
<evidence type="ECO:0000313" key="10">
    <source>
        <dbReference type="Proteomes" id="UP000095087"/>
    </source>
</evidence>